<evidence type="ECO:0000313" key="1">
    <source>
        <dbReference type="EMBL" id="KAK4886241.1"/>
    </source>
</evidence>
<dbReference type="PANTHER" id="PTHR31025">
    <property type="entry name" value="SI:CH211-196P9.1-RELATED"/>
    <property type="match status" value="1"/>
</dbReference>
<proteinExistence type="predicted"/>
<dbReference type="PANTHER" id="PTHR31025:SF29">
    <property type="entry name" value="SI:CH211-196P9.1"/>
    <property type="match status" value="1"/>
</dbReference>
<accession>A0AAN7PMG9</accession>
<keyword evidence="2" id="KW-1185">Reference proteome</keyword>
<comment type="caution">
    <text evidence="1">The sequence shown here is derived from an EMBL/GenBank/DDBJ whole genome shotgun (WGS) entry which is preliminary data.</text>
</comment>
<dbReference type="EMBL" id="JARPUR010000001">
    <property type="protein sequence ID" value="KAK4886241.1"/>
    <property type="molecule type" value="Genomic_DNA"/>
</dbReference>
<gene>
    <name evidence="1" type="ORF">RN001_002512</name>
</gene>
<protein>
    <submittedName>
        <fullName evidence="1">Uncharacterized protein</fullName>
    </submittedName>
</protein>
<name>A0AAN7PMG9_9COLE</name>
<sequence>MSALKKLQKSRSILIRQMNQTKEYINTIDLNTLDVPTIKQLETRLIDIEPLLFKFNEIQLEIEVKSDNDEDLDNDQVYSFSNDYYDVVGKIKAAISNSCSNLPPNVDNTYSNQSQPSTSATQKKIYVRIQFNERLEWTTLDSTDYDYIKCLACKSFPDLLESDFEIQDVEGATIDKNSPFSSFSSTYVHDTSSCSTETLNTLPSSPASTPSINSFVINFDNEDFSPIFSTPKNCKTAAISYHKLTNHEFKKYLISHLGGKEIISFYKENKTLNDVHRRKLVNITINHMLQFMLENTLPSVETKIEYAKSIINLFPKLRDKASTEGYEAFFDPLTKKGFFTTRLRNLFRRKQVLQNKIFEESKTSELLDDVIKEKISESSKIVMASMAKCRHMCESDIW</sequence>
<dbReference type="Proteomes" id="UP001353858">
    <property type="component" value="Unassembled WGS sequence"/>
</dbReference>
<reference evidence="2" key="1">
    <citation type="submission" date="2023-01" db="EMBL/GenBank/DDBJ databases">
        <title>Key to firefly adult light organ development and bioluminescence: homeobox transcription factors regulate luciferase expression and transportation to peroxisome.</title>
        <authorList>
            <person name="Fu X."/>
        </authorList>
    </citation>
    <scope>NUCLEOTIDE SEQUENCE [LARGE SCALE GENOMIC DNA]</scope>
</reference>
<evidence type="ECO:0000313" key="2">
    <source>
        <dbReference type="Proteomes" id="UP001353858"/>
    </source>
</evidence>
<dbReference type="AlphaFoldDB" id="A0AAN7PMG9"/>
<organism evidence="1 2">
    <name type="scientific">Aquatica leii</name>
    <dbReference type="NCBI Taxonomy" id="1421715"/>
    <lineage>
        <taxon>Eukaryota</taxon>
        <taxon>Metazoa</taxon>
        <taxon>Ecdysozoa</taxon>
        <taxon>Arthropoda</taxon>
        <taxon>Hexapoda</taxon>
        <taxon>Insecta</taxon>
        <taxon>Pterygota</taxon>
        <taxon>Neoptera</taxon>
        <taxon>Endopterygota</taxon>
        <taxon>Coleoptera</taxon>
        <taxon>Polyphaga</taxon>
        <taxon>Elateriformia</taxon>
        <taxon>Elateroidea</taxon>
        <taxon>Lampyridae</taxon>
        <taxon>Luciolinae</taxon>
        <taxon>Aquatica</taxon>
    </lineage>
</organism>